<gene>
    <name evidence="2" type="ORF">FHS72_000510</name>
</gene>
<feature type="domain" description="AB hydrolase-1" evidence="1">
    <location>
        <begin position="43"/>
        <end position="230"/>
    </location>
</feature>
<proteinExistence type="predicted"/>
<comment type="caution">
    <text evidence="2">The sequence shown here is derived from an EMBL/GenBank/DDBJ whole genome shotgun (WGS) entry which is preliminary data.</text>
</comment>
<name>A0A7W9BI64_9RHOB</name>
<dbReference type="EMBL" id="JACIJM010000001">
    <property type="protein sequence ID" value="MBB5720906.1"/>
    <property type="molecule type" value="Genomic_DNA"/>
</dbReference>
<dbReference type="Pfam" id="PF12697">
    <property type="entry name" value="Abhydrolase_6"/>
    <property type="match status" value="1"/>
</dbReference>
<organism evidence="2 3">
    <name type="scientific">Yoonia ponticola</name>
    <dbReference type="NCBI Taxonomy" id="1524255"/>
    <lineage>
        <taxon>Bacteria</taxon>
        <taxon>Pseudomonadati</taxon>
        <taxon>Pseudomonadota</taxon>
        <taxon>Alphaproteobacteria</taxon>
        <taxon>Rhodobacterales</taxon>
        <taxon>Paracoccaceae</taxon>
        <taxon>Yoonia</taxon>
    </lineage>
</organism>
<evidence type="ECO:0000313" key="3">
    <source>
        <dbReference type="Proteomes" id="UP000535415"/>
    </source>
</evidence>
<evidence type="ECO:0000313" key="2">
    <source>
        <dbReference type="EMBL" id="MBB5720906.1"/>
    </source>
</evidence>
<accession>A0A7W9BI64</accession>
<evidence type="ECO:0000259" key="1">
    <source>
        <dbReference type="Pfam" id="PF12697"/>
    </source>
</evidence>
<keyword evidence="3" id="KW-1185">Reference proteome</keyword>
<dbReference type="AlphaFoldDB" id="A0A7W9BI64"/>
<sequence length="290" mass="31031">MFDIHTLDTDLASAEAKVANLRDGCAKCVTWAGDAGVKTDIAVVFIHGFSATCGELRPLPETVAAALGANLFATRLMGHGQDGAAMGDATLDGWRADVREAVAVGLTIGKRVLIVGCSTGCTLTTLGLSNGDIPSGPEVIGVCFVSPNFGLRHKVAQLVLDLPRSERWAPFLIGKERKFDVHCAQHTQFWTTRYPTKAVKPMGDAIRAARRSDLSKIMTPMFMAINADDQVINPKRARNVMMAWGGPTDKLSLVQTADDDAMGHVMAGDVFSPGQTAPLATRIVEWAQKL</sequence>
<dbReference type="SUPFAM" id="SSF53474">
    <property type="entry name" value="alpha/beta-Hydrolases"/>
    <property type="match status" value="1"/>
</dbReference>
<dbReference type="InterPro" id="IPR000073">
    <property type="entry name" value="AB_hydrolase_1"/>
</dbReference>
<dbReference type="InterPro" id="IPR029058">
    <property type="entry name" value="AB_hydrolase_fold"/>
</dbReference>
<dbReference type="RefSeq" id="WP_183525032.1">
    <property type="nucleotide sequence ID" value="NZ_JACIJM010000001.1"/>
</dbReference>
<protein>
    <submittedName>
        <fullName evidence="2">Esterase/lipase</fullName>
    </submittedName>
</protein>
<dbReference type="Proteomes" id="UP000535415">
    <property type="component" value="Unassembled WGS sequence"/>
</dbReference>
<dbReference type="Gene3D" id="3.40.50.1820">
    <property type="entry name" value="alpha/beta hydrolase"/>
    <property type="match status" value="1"/>
</dbReference>
<reference evidence="2 3" key="1">
    <citation type="submission" date="2020-08" db="EMBL/GenBank/DDBJ databases">
        <title>Genomic Encyclopedia of Type Strains, Phase IV (KMG-IV): sequencing the most valuable type-strain genomes for metagenomic binning, comparative biology and taxonomic classification.</title>
        <authorList>
            <person name="Goeker M."/>
        </authorList>
    </citation>
    <scope>NUCLEOTIDE SEQUENCE [LARGE SCALE GENOMIC DNA]</scope>
    <source>
        <strain evidence="2 3">DSM 101064</strain>
    </source>
</reference>